<evidence type="ECO:0000256" key="4">
    <source>
        <dbReference type="ARBA" id="ARBA00022748"/>
    </source>
</evidence>
<evidence type="ECO:0000313" key="9">
    <source>
        <dbReference type="EMBL" id="RVU38171.1"/>
    </source>
</evidence>
<keyword evidence="6 7" id="KW-0472">Membrane</keyword>
<feature type="transmembrane region" description="Helical" evidence="7">
    <location>
        <begin position="86"/>
        <end position="106"/>
    </location>
</feature>
<proteinExistence type="inferred from homology"/>
<evidence type="ECO:0000313" key="10">
    <source>
        <dbReference type="Proteomes" id="UP000287447"/>
    </source>
</evidence>
<feature type="transmembrane region" description="Helical" evidence="7">
    <location>
        <begin position="6"/>
        <end position="30"/>
    </location>
</feature>
<dbReference type="AlphaFoldDB" id="A0A437QUJ0"/>
<feature type="domain" description="Cytochrome C biogenesis protein transmembrane" evidence="8">
    <location>
        <begin position="5"/>
        <end position="218"/>
    </location>
</feature>
<evidence type="ECO:0000256" key="2">
    <source>
        <dbReference type="ARBA" id="ARBA00006143"/>
    </source>
</evidence>
<evidence type="ECO:0000256" key="7">
    <source>
        <dbReference type="SAM" id="Phobius"/>
    </source>
</evidence>
<evidence type="ECO:0000256" key="3">
    <source>
        <dbReference type="ARBA" id="ARBA00022692"/>
    </source>
</evidence>
<comment type="similarity">
    <text evidence="2">Belongs to the DsbD family.</text>
</comment>
<accession>A0A437QUJ0</accession>
<gene>
    <name evidence="9" type="ORF">EOI86_02390</name>
</gene>
<dbReference type="GO" id="GO:0016020">
    <property type="term" value="C:membrane"/>
    <property type="evidence" value="ECO:0007669"/>
    <property type="project" value="UniProtKB-SubCell"/>
</dbReference>
<dbReference type="OrthoDB" id="9803065at2"/>
<feature type="transmembrane region" description="Helical" evidence="7">
    <location>
        <begin position="164"/>
        <end position="189"/>
    </location>
</feature>
<reference evidence="10" key="1">
    <citation type="submission" date="2019-01" db="EMBL/GenBank/DDBJ databases">
        <title>Gri0909 isolated from a small marine red alga.</title>
        <authorList>
            <person name="Kim J."/>
            <person name="Jeong S.E."/>
            <person name="Jeon C.O."/>
        </authorList>
    </citation>
    <scope>NUCLEOTIDE SEQUENCE [LARGE SCALE GENOMIC DNA]</scope>
    <source>
        <strain evidence="10">Gri0909</strain>
    </source>
</reference>
<dbReference type="Pfam" id="PF02683">
    <property type="entry name" value="DsbD_TM"/>
    <property type="match status" value="1"/>
</dbReference>
<keyword evidence="10" id="KW-1185">Reference proteome</keyword>
<dbReference type="InterPro" id="IPR003834">
    <property type="entry name" value="Cyt_c_assmbl_TM_dom"/>
</dbReference>
<feature type="transmembrane region" description="Helical" evidence="7">
    <location>
        <begin position="201"/>
        <end position="222"/>
    </location>
</feature>
<dbReference type="GO" id="GO:0017004">
    <property type="term" value="P:cytochrome complex assembly"/>
    <property type="evidence" value="ECO:0007669"/>
    <property type="project" value="UniProtKB-KW"/>
</dbReference>
<protein>
    <submittedName>
        <fullName evidence="9">Cytochrome c biogenesis protein CcdA</fullName>
    </submittedName>
</protein>
<evidence type="ECO:0000259" key="8">
    <source>
        <dbReference type="Pfam" id="PF02683"/>
    </source>
</evidence>
<evidence type="ECO:0000256" key="5">
    <source>
        <dbReference type="ARBA" id="ARBA00022989"/>
    </source>
</evidence>
<feature type="transmembrane region" description="Helical" evidence="7">
    <location>
        <begin position="51"/>
        <end position="74"/>
    </location>
</feature>
<comment type="subcellular location">
    <subcellularLocation>
        <location evidence="1">Membrane</location>
        <topology evidence="1">Multi-pass membrane protein</topology>
    </subcellularLocation>
</comment>
<keyword evidence="3 7" id="KW-0812">Transmembrane</keyword>
<name>A0A437QUJ0_9PROT</name>
<dbReference type="Proteomes" id="UP000287447">
    <property type="component" value="Unassembled WGS sequence"/>
</dbReference>
<keyword evidence="4" id="KW-0201">Cytochrome c-type biogenesis</keyword>
<dbReference type="PANTHER" id="PTHR31272">
    <property type="entry name" value="CYTOCHROME C-TYPE BIOGENESIS PROTEIN HI_1454-RELATED"/>
    <property type="match status" value="1"/>
</dbReference>
<dbReference type="InterPro" id="IPR051790">
    <property type="entry name" value="Cytochrome_c-biogenesis_DsbD"/>
</dbReference>
<dbReference type="PANTHER" id="PTHR31272:SF4">
    <property type="entry name" value="CYTOCHROME C-TYPE BIOGENESIS PROTEIN HI_1454-RELATED"/>
    <property type="match status" value="1"/>
</dbReference>
<dbReference type="RefSeq" id="WP_127763543.1">
    <property type="nucleotide sequence ID" value="NZ_SADE01000001.1"/>
</dbReference>
<feature type="transmembrane region" description="Helical" evidence="7">
    <location>
        <begin position="126"/>
        <end position="152"/>
    </location>
</feature>
<comment type="caution">
    <text evidence="9">The sequence shown here is derived from an EMBL/GenBank/DDBJ whole genome shotgun (WGS) entry which is preliminary data.</text>
</comment>
<dbReference type="EMBL" id="SADE01000001">
    <property type="protein sequence ID" value="RVU38171.1"/>
    <property type="molecule type" value="Genomic_DNA"/>
</dbReference>
<evidence type="ECO:0000256" key="6">
    <source>
        <dbReference type="ARBA" id="ARBA00023136"/>
    </source>
</evidence>
<organism evidence="9 10">
    <name type="scientific">Hwanghaeella grinnelliae</name>
    <dbReference type="NCBI Taxonomy" id="2500179"/>
    <lineage>
        <taxon>Bacteria</taxon>
        <taxon>Pseudomonadati</taxon>
        <taxon>Pseudomonadota</taxon>
        <taxon>Alphaproteobacteria</taxon>
        <taxon>Rhodospirillales</taxon>
        <taxon>Rhodospirillaceae</taxon>
        <taxon>Hwanghaeella</taxon>
    </lineage>
</organism>
<keyword evidence="5 7" id="KW-1133">Transmembrane helix</keyword>
<evidence type="ECO:0000256" key="1">
    <source>
        <dbReference type="ARBA" id="ARBA00004141"/>
    </source>
</evidence>
<sequence length="240" mass="25530">MDVTVFGAFIGGLLSFVSPCVLPLVPPYLCYVAGITHDELSAAEPSVQRRVVLSSVAFVMGFAVVFVSLGAIATSFGQLITESAGILTKVAGVMIILFGLHFMGWLRIPFLYREARFNMENRGGLLGAFLLGLAFAFGWTPCVGPILAAILFMAGGEESVTRGIMLLGAYAMGIGIPFILAASFASRFLIVSSGLRKNMKVIERVSGVFLIATGLLFVTGGIDDVGFWLLELFPFLGEIG</sequence>